<gene>
    <name evidence="2" type="ORF">EV141_2120</name>
</gene>
<name>A0A4Q7LL24_9MICO</name>
<dbReference type="Proteomes" id="UP000293519">
    <property type="component" value="Unassembled WGS sequence"/>
</dbReference>
<organism evidence="2 3">
    <name type="scientific">Microcella putealis</name>
    <dbReference type="NCBI Taxonomy" id="337005"/>
    <lineage>
        <taxon>Bacteria</taxon>
        <taxon>Bacillati</taxon>
        <taxon>Actinomycetota</taxon>
        <taxon>Actinomycetes</taxon>
        <taxon>Micrococcales</taxon>
        <taxon>Microbacteriaceae</taxon>
        <taxon>Microcella</taxon>
    </lineage>
</organism>
<feature type="region of interest" description="Disordered" evidence="1">
    <location>
        <begin position="1"/>
        <end position="42"/>
    </location>
</feature>
<evidence type="ECO:0000256" key="1">
    <source>
        <dbReference type="SAM" id="MobiDB-lite"/>
    </source>
</evidence>
<dbReference type="EMBL" id="SGWW01000004">
    <property type="protein sequence ID" value="RZS55134.1"/>
    <property type="molecule type" value="Genomic_DNA"/>
</dbReference>
<reference evidence="2 3" key="1">
    <citation type="journal article" date="2015" name="Stand. Genomic Sci.">
        <title>Genomic Encyclopedia of Bacterial and Archaeal Type Strains, Phase III: the genomes of soil and plant-associated and newly described type strains.</title>
        <authorList>
            <person name="Whitman W.B."/>
            <person name="Woyke T."/>
            <person name="Klenk H.P."/>
            <person name="Zhou Y."/>
            <person name="Lilburn T.G."/>
            <person name="Beck B.J."/>
            <person name="De Vos P."/>
            <person name="Vandamme P."/>
            <person name="Eisen J.A."/>
            <person name="Garrity G."/>
            <person name="Hugenholtz P."/>
            <person name="Kyrpides N.C."/>
        </authorList>
    </citation>
    <scope>NUCLEOTIDE SEQUENCE [LARGE SCALE GENOMIC DNA]</scope>
    <source>
        <strain evidence="2 3">CV2</strain>
    </source>
</reference>
<evidence type="ECO:0000313" key="3">
    <source>
        <dbReference type="Proteomes" id="UP000293519"/>
    </source>
</evidence>
<dbReference type="OrthoDB" id="5118185at2"/>
<proteinExistence type="predicted"/>
<evidence type="ECO:0000313" key="2">
    <source>
        <dbReference type="EMBL" id="RZS55134.1"/>
    </source>
</evidence>
<dbReference type="RefSeq" id="WP_130485919.1">
    <property type="nucleotide sequence ID" value="NZ_SGWW01000004.1"/>
</dbReference>
<feature type="region of interest" description="Disordered" evidence="1">
    <location>
        <begin position="220"/>
        <end position="241"/>
    </location>
</feature>
<feature type="compositionally biased region" description="Low complexity" evidence="1">
    <location>
        <begin position="18"/>
        <end position="33"/>
    </location>
</feature>
<comment type="caution">
    <text evidence="2">The sequence shown here is derived from an EMBL/GenBank/DDBJ whole genome shotgun (WGS) entry which is preliminary data.</text>
</comment>
<keyword evidence="3" id="KW-1185">Reference proteome</keyword>
<sequence length="241" mass="26951">MADDRGEQGTEDAPTSPPASASASPPVSAPAPDAEARSRVEQRREDLIEEGILVSMAALRMKVKNRTIVWMLRDGKPWDDDAVRDMVRDEVAALTAELLREAERLAELRPKAARRIGRSQHQYDYGQEDVYLLRQRENTNRSVAERLTALADDDAKVNAVVAGVKHDNLMDIVGAAPLPFEPRPSDVIDPEQQRRAIRAIENELQVMLAKAEGRPLVVPSATRAPARASNRPWWKRLRQSR</sequence>
<dbReference type="AlphaFoldDB" id="A0A4Q7LL24"/>
<protein>
    <submittedName>
        <fullName evidence="2">Uncharacterized protein</fullName>
    </submittedName>
</protein>
<accession>A0A4Q7LL24</accession>